<dbReference type="InterPro" id="IPR022137">
    <property type="entry name" value="Znf_prot_DUF3669"/>
</dbReference>
<sequence>MASSSRRAENESEASTASVTSVTNSLREMVARSLRVAGDLSGLTFLDETSLKKYGPEQVLSRMLSTKSYISTSSSQAARNQAAHDGELVLRAAREVGKGQCGTVYAMTGTQYVLKMPNDGKVNELFEDCCIHKEIEEAFSDLEISLRPEVNIPAFGEWIHPSNDQFWNSYLQYLPANTPKSYGLLSSRILPLPEPVREAIWTQFAPQKIRDGAAKQRELAEPKNKDCLVRVYLGRRIQRTESPNFKLRNFELSVNEMEYLRLDTKMYADTMGRTLAFLHWKVGVDANDVEFVLGSTPMIKPAARAAEYRARGKDGARFIGQGLDFTHRAVRLWLLDFNQCKRFPGTAAGLKQLVDGFYWNDPYYPRPGAKETKDQQLWITFKEAYLEMSGCVSTSKGKAEPFIKAVEVRSKSQVGTLF</sequence>
<dbReference type="EMBL" id="JAQQWE010000004">
    <property type="protein sequence ID" value="KAK7957264.1"/>
    <property type="molecule type" value="Genomic_DNA"/>
</dbReference>
<accession>A0ABR1QKI2</accession>
<evidence type="ECO:0000313" key="3">
    <source>
        <dbReference type="EMBL" id="KAK7957264.1"/>
    </source>
</evidence>
<evidence type="ECO:0000313" key="4">
    <source>
        <dbReference type="Proteomes" id="UP001391051"/>
    </source>
</evidence>
<organism evidence="3 4">
    <name type="scientific">Apiospora aurea</name>
    <dbReference type="NCBI Taxonomy" id="335848"/>
    <lineage>
        <taxon>Eukaryota</taxon>
        <taxon>Fungi</taxon>
        <taxon>Dikarya</taxon>
        <taxon>Ascomycota</taxon>
        <taxon>Pezizomycotina</taxon>
        <taxon>Sordariomycetes</taxon>
        <taxon>Xylariomycetidae</taxon>
        <taxon>Amphisphaeriales</taxon>
        <taxon>Apiosporaceae</taxon>
        <taxon>Apiospora</taxon>
    </lineage>
</organism>
<name>A0ABR1QKI2_9PEZI</name>
<dbReference type="PANTHER" id="PTHR40780:SF2">
    <property type="entry name" value="DUF3669 DOMAIN-CONTAINING PROTEIN"/>
    <property type="match status" value="1"/>
</dbReference>
<keyword evidence="4" id="KW-1185">Reference proteome</keyword>
<evidence type="ECO:0000256" key="1">
    <source>
        <dbReference type="SAM" id="MobiDB-lite"/>
    </source>
</evidence>
<dbReference type="GeneID" id="92075770"/>
<feature type="region of interest" description="Disordered" evidence="1">
    <location>
        <begin position="1"/>
        <end position="22"/>
    </location>
</feature>
<proteinExistence type="predicted"/>
<feature type="compositionally biased region" description="Low complexity" evidence="1">
    <location>
        <begin position="13"/>
        <end position="22"/>
    </location>
</feature>
<gene>
    <name evidence="3" type="ORF">PG986_006486</name>
</gene>
<dbReference type="Pfam" id="PF12417">
    <property type="entry name" value="DUF3669"/>
    <property type="match status" value="1"/>
</dbReference>
<evidence type="ECO:0000259" key="2">
    <source>
        <dbReference type="Pfam" id="PF12417"/>
    </source>
</evidence>
<reference evidence="3 4" key="1">
    <citation type="submission" date="2023-01" db="EMBL/GenBank/DDBJ databases">
        <title>Analysis of 21 Apiospora genomes using comparative genomics revels a genus with tremendous synthesis potential of carbohydrate active enzymes and secondary metabolites.</title>
        <authorList>
            <person name="Sorensen T."/>
        </authorList>
    </citation>
    <scope>NUCLEOTIDE SEQUENCE [LARGE SCALE GENOMIC DNA]</scope>
    <source>
        <strain evidence="3 4">CBS 24483</strain>
    </source>
</reference>
<dbReference type="RefSeq" id="XP_066702570.1">
    <property type="nucleotide sequence ID" value="XM_066842708.1"/>
</dbReference>
<dbReference type="Proteomes" id="UP001391051">
    <property type="component" value="Unassembled WGS sequence"/>
</dbReference>
<feature type="compositionally biased region" description="Basic and acidic residues" evidence="1">
    <location>
        <begin position="1"/>
        <end position="10"/>
    </location>
</feature>
<feature type="domain" description="DUF3669" evidence="2">
    <location>
        <begin position="332"/>
        <end position="392"/>
    </location>
</feature>
<dbReference type="PANTHER" id="PTHR40780">
    <property type="entry name" value="DUF3669 DOMAIN-CONTAINING PROTEIN"/>
    <property type="match status" value="1"/>
</dbReference>
<protein>
    <recommendedName>
        <fullName evidence="2">DUF3669 domain-containing protein</fullName>
    </recommendedName>
</protein>
<comment type="caution">
    <text evidence="3">The sequence shown here is derived from an EMBL/GenBank/DDBJ whole genome shotgun (WGS) entry which is preliminary data.</text>
</comment>